<evidence type="ECO:0008006" key="2">
    <source>
        <dbReference type="Google" id="ProtNLM"/>
    </source>
</evidence>
<proteinExistence type="predicted"/>
<organism evidence="1">
    <name type="scientific">uncultured Aureispira sp</name>
    <dbReference type="NCBI Taxonomy" id="1331704"/>
    <lineage>
        <taxon>Bacteria</taxon>
        <taxon>Pseudomonadati</taxon>
        <taxon>Bacteroidota</taxon>
        <taxon>Saprospiria</taxon>
        <taxon>Saprospirales</taxon>
        <taxon>Saprospiraceae</taxon>
        <taxon>Aureispira</taxon>
        <taxon>environmental samples</taxon>
    </lineage>
</organism>
<sequence length="1139" mass="129471">MWRPFLVVILVITAFVTQAQQHLYPVHIDKKWGLMDVKGNLVVEPFYQAIGTFHDGVYAIVEKEGLLGVLDTTGSLIIPCQYTLMDYVGRGLFSVKTASSNWSIINTEQLLILDNMAASIEFLEDPFLSYEEITGLGLADLKKGRLLPPIFSRFRFLNNAFIIAYDEDKMQSIYDYDGNKILANNYDKIEIENNLIWAKRSGKWGAFTFKGVNVIPSDWLSYKAVGPNFYHFEDEEGQSVLYSVELNTVLLKNIKKVKVFDESHVEVLMPSGTRSLIDLAGQVVLSGKYSFITKFGANTYRVKEGDFQGILNARGTVLVPFIYHHIGNLNTSVALARKGGKYGIINFKGDVVIPVAYPQSLELNDNNARYKDTSGVLQMFRFDENGQLANNTRFSNLKSLKVRSTGKLRYGNGQPRGMTSTAISDPFQISDSLCWKFHDASSRWGLWNIQKKAYKFTPQWSSVTVLKEQGISIVKKWRENIGGTLNTGRFRLKIHEVFGVFTNVHGLPVTQMEFLDIRVSDFRLKKLKVARCVFVGGRHGIIASNGRVITRGFTYIGDFVEGKARATKKGRLLVDLEGKKKRPIGRSSTYFNGLMATCNFDNDDDPKFYRMFEKTGELYCDAAQWGYLDTFGLLNSPLKYDYAEDYSNGRSLVRKDAKWGMLDEDGNEILKPAYDNFDFLPNADRKLFFIAQNRVLHGAIDSNANIVVPVRYSKVRTYHEDRVAVKNLAGRWGFVNRRGQEVVKAKYRVAYDFSEGLAVVFDQSRWGAINPSGGMAIKPQYLKMGSFKEGKAWVHLSKGKKGYIDKNGTLLFSKRFSRLTNFKNGIARVYVRKRGWGLINTKGAYILKPKKAYEKIEAFNEHGLAKVKIGHKYRLMNEEGDLVGKRAYGKIRDFKEGFAAVRVQALSGNHLGKTNLNWMFIDTTGEVVVEEEFRQLKDFSEGRAAFTSEKSKRGYINTKGEVIVEPIYFRVEPFKDNRALVWDSYNRTGVIDTTGKVIIPVEYNRILEINKGLSLIRRNSWTYYFVHEDTKRQTPNNFTGARGFANHAAPVRVKDKWGIINEKGMELLIPKYAKIEPFKDGVANVRVNSLLGVVNLDGRVIIKPEYEYVVYVGNGLFRVEQGDQMGYLNMSGDWVWELK</sequence>
<name>A0A6S6UBQ2_9BACT</name>
<protein>
    <recommendedName>
        <fullName evidence="2">WG repeat-containing protein</fullName>
    </recommendedName>
</protein>
<evidence type="ECO:0000313" key="1">
    <source>
        <dbReference type="EMBL" id="CAA6825086.1"/>
    </source>
</evidence>
<dbReference type="InterPro" id="IPR032774">
    <property type="entry name" value="WG_beta_rep"/>
</dbReference>
<accession>A0A6S6UBQ2</accession>
<dbReference type="Pfam" id="PF14903">
    <property type="entry name" value="WG_beta_rep"/>
    <property type="match status" value="13"/>
</dbReference>
<dbReference type="PANTHER" id="PTHR37841:SF1">
    <property type="entry name" value="DUF3298 DOMAIN-CONTAINING PROTEIN"/>
    <property type="match status" value="1"/>
</dbReference>
<gene>
    <name evidence="1" type="ORF">HELGO_WM20100</name>
</gene>
<dbReference type="PANTHER" id="PTHR37841">
    <property type="entry name" value="GLR2918 PROTEIN"/>
    <property type="match status" value="1"/>
</dbReference>
<dbReference type="EMBL" id="CACVAQ010000357">
    <property type="protein sequence ID" value="CAA6825086.1"/>
    <property type="molecule type" value="Genomic_DNA"/>
</dbReference>
<dbReference type="AlphaFoldDB" id="A0A6S6UBQ2"/>
<reference evidence="1" key="1">
    <citation type="submission" date="2020-01" db="EMBL/GenBank/DDBJ databases">
        <authorList>
            <person name="Meier V. D."/>
            <person name="Meier V D."/>
        </authorList>
    </citation>
    <scope>NUCLEOTIDE SEQUENCE</scope>
    <source>
        <strain evidence="1">HLG_WM_MAG_10</strain>
    </source>
</reference>